<dbReference type="Gene3D" id="1.20.58.530">
    <property type="match status" value="1"/>
</dbReference>
<dbReference type="InterPro" id="IPR001478">
    <property type="entry name" value="PDZ"/>
</dbReference>
<keyword evidence="12" id="KW-0206">Cytoskeleton</keyword>
<comment type="caution">
    <text evidence="16">Lacks conserved residue(s) required for the propagation of feature annotation.</text>
</comment>
<dbReference type="InterPro" id="IPR036034">
    <property type="entry name" value="PDZ_sf"/>
</dbReference>
<dbReference type="FunFam" id="1.20.120.720:FF:000007">
    <property type="entry name" value="unconventional myosin-XVIIIa isoform X2"/>
    <property type="match status" value="1"/>
</dbReference>
<feature type="region of interest" description="Disordered" evidence="17">
    <location>
        <begin position="1"/>
        <end position="31"/>
    </location>
</feature>
<dbReference type="SMART" id="SM00242">
    <property type="entry name" value="MYSc"/>
    <property type="match status" value="1"/>
</dbReference>
<evidence type="ECO:0000256" key="4">
    <source>
        <dbReference type="ARBA" id="ARBA00022490"/>
    </source>
</evidence>
<accession>A0A7K9SQ26</accession>
<feature type="non-terminal residue" evidence="20">
    <location>
        <position position="1"/>
    </location>
</feature>
<feature type="region of interest" description="Disordered" evidence="17">
    <location>
        <begin position="1963"/>
        <end position="2056"/>
    </location>
</feature>
<evidence type="ECO:0000259" key="18">
    <source>
        <dbReference type="PROSITE" id="PS50106"/>
    </source>
</evidence>
<dbReference type="PROSITE" id="PS50106">
    <property type="entry name" value="PDZ"/>
    <property type="match status" value="1"/>
</dbReference>
<dbReference type="FunFam" id="2.30.42.10:FF:000059">
    <property type="entry name" value="unconventional myosin-XVIIIa isoform X1"/>
    <property type="match status" value="1"/>
</dbReference>
<dbReference type="InterPro" id="IPR001609">
    <property type="entry name" value="Myosin_head_motor_dom-like"/>
</dbReference>
<dbReference type="GO" id="GO:0031032">
    <property type="term" value="P:actomyosin structure organization"/>
    <property type="evidence" value="ECO:0007669"/>
    <property type="project" value="TreeGrafter"/>
</dbReference>
<feature type="binding site" evidence="16">
    <location>
        <begin position="504"/>
        <end position="511"/>
    </location>
    <ligand>
        <name>ATP</name>
        <dbReference type="ChEBI" id="CHEBI:30616"/>
    </ligand>
</feature>
<keyword evidence="9" id="KW-0175">Coiled coil</keyword>
<dbReference type="Pfam" id="PF24556">
    <property type="entry name" value="SH3_Myosin-XVIIIa"/>
    <property type="match status" value="1"/>
</dbReference>
<dbReference type="FunFam" id="1.20.58.530:FF:000011">
    <property type="entry name" value="unconventional myosin-XVIIIa isoform X2"/>
    <property type="match status" value="1"/>
</dbReference>
<evidence type="ECO:0000256" key="9">
    <source>
        <dbReference type="ARBA" id="ARBA00023054"/>
    </source>
</evidence>
<name>A0A7K9SQ26_9PICI</name>
<feature type="compositionally biased region" description="Basic and acidic residues" evidence="17">
    <location>
        <begin position="1"/>
        <end position="17"/>
    </location>
</feature>
<dbReference type="Gene3D" id="4.10.270.10">
    <property type="entry name" value="Myosin, subunit A"/>
    <property type="match status" value="1"/>
</dbReference>
<dbReference type="SMART" id="SM00015">
    <property type="entry name" value="IQ"/>
    <property type="match status" value="1"/>
</dbReference>
<dbReference type="GO" id="GO:0005794">
    <property type="term" value="C:Golgi apparatus"/>
    <property type="evidence" value="ECO:0007669"/>
    <property type="project" value="UniProtKB-SubCell"/>
</dbReference>
<dbReference type="Pfam" id="PF00595">
    <property type="entry name" value="PDZ"/>
    <property type="match status" value="1"/>
</dbReference>
<feature type="compositionally biased region" description="Polar residues" evidence="17">
    <location>
        <begin position="1991"/>
        <end position="2000"/>
    </location>
</feature>
<dbReference type="Proteomes" id="UP000566440">
    <property type="component" value="Unassembled WGS sequence"/>
</dbReference>
<evidence type="ECO:0000256" key="1">
    <source>
        <dbReference type="ARBA" id="ARBA00004267"/>
    </source>
</evidence>
<gene>
    <name evidence="20" type="primary">Myo18a</name>
    <name evidence="20" type="ORF">GALDEA_R12453</name>
</gene>
<evidence type="ECO:0000256" key="6">
    <source>
        <dbReference type="ARBA" id="ARBA00022741"/>
    </source>
</evidence>
<dbReference type="SUPFAM" id="SSF50156">
    <property type="entry name" value="PDZ domain-like"/>
    <property type="match status" value="1"/>
</dbReference>
<dbReference type="SMART" id="SM00228">
    <property type="entry name" value="PDZ"/>
    <property type="match status" value="1"/>
</dbReference>
<keyword evidence="21" id="KW-1185">Reference proteome</keyword>
<evidence type="ECO:0000256" key="13">
    <source>
        <dbReference type="ARBA" id="ARBA00024182"/>
    </source>
</evidence>
<keyword evidence="6 16" id="KW-0547">Nucleotide-binding</keyword>
<dbReference type="PROSITE" id="PS50096">
    <property type="entry name" value="IQ"/>
    <property type="match status" value="1"/>
</dbReference>
<feature type="region of interest" description="Disordered" evidence="17">
    <location>
        <begin position="140"/>
        <end position="166"/>
    </location>
</feature>
<dbReference type="FunFam" id="1.20.5.1160:FF:000006">
    <property type="entry name" value="Myosin-XVIIIa isoform a"/>
    <property type="match status" value="1"/>
</dbReference>
<feature type="region of interest" description="Disordered" evidence="17">
    <location>
        <begin position="1856"/>
        <end position="1881"/>
    </location>
</feature>
<dbReference type="Gene3D" id="1.20.5.340">
    <property type="match status" value="1"/>
</dbReference>
<evidence type="ECO:0000259" key="19">
    <source>
        <dbReference type="PROSITE" id="PS51456"/>
    </source>
</evidence>
<dbReference type="PROSITE" id="PS51456">
    <property type="entry name" value="MYOSIN_MOTOR"/>
    <property type="match status" value="1"/>
</dbReference>
<evidence type="ECO:0000256" key="14">
    <source>
        <dbReference type="ARBA" id="ARBA00058021"/>
    </source>
</evidence>
<feature type="non-terminal residue" evidence="20">
    <location>
        <position position="2056"/>
    </location>
</feature>
<proteinExistence type="inferred from homology"/>
<dbReference type="Gene3D" id="3.40.850.10">
    <property type="entry name" value="Kinesin motor domain"/>
    <property type="match status" value="1"/>
</dbReference>
<evidence type="ECO:0000256" key="3">
    <source>
        <dbReference type="ARBA" id="ARBA00008314"/>
    </source>
</evidence>
<dbReference type="GO" id="GO:0043030">
    <property type="term" value="P:regulation of macrophage activation"/>
    <property type="evidence" value="ECO:0007669"/>
    <property type="project" value="UniProtKB-ARBA"/>
</dbReference>
<evidence type="ECO:0000256" key="16">
    <source>
        <dbReference type="PROSITE-ProRule" id="PRU00782"/>
    </source>
</evidence>
<evidence type="ECO:0000256" key="12">
    <source>
        <dbReference type="ARBA" id="ARBA00023212"/>
    </source>
</evidence>
<dbReference type="Gene3D" id="1.20.120.720">
    <property type="entry name" value="Myosin VI head, motor domain, U50 subdomain"/>
    <property type="match status" value="1"/>
</dbReference>
<dbReference type="GO" id="GO:0016460">
    <property type="term" value="C:myosin II complex"/>
    <property type="evidence" value="ECO:0007669"/>
    <property type="project" value="TreeGrafter"/>
</dbReference>
<dbReference type="GO" id="GO:0051015">
    <property type="term" value="F:actin filament binding"/>
    <property type="evidence" value="ECO:0007669"/>
    <property type="project" value="TreeGrafter"/>
</dbReference>
<feature type="domain" description="PDZ" evidence="18">
    <location>
        <begin position="225"/>
        <end position="316"/>
    </location>
</feature>
<dbReference type="GO" id="GO:1903028">
    <property type="term" value="P:positive regulation of opsonization"/>
    <property type="evidence" value="ECO:0007669"/>
    <property type="project" value="UniProtKB-ARBA"/>
</dbReference>
<dbReference type="Pfam" id="PF00063">
    <property type="entry name" value="Myosin_head"/>
    <property type="match status" value="2"/>
</dbReference>
<dbReference type="PRINTS" id="PR00193">
    <property type="entry name" value="MYOSINHEAVY"/>
</dbReference>
<keyword evidence="10 16" id="KW-0518">Myosin</keyword>
<evidence type="ECO:0000256" key="7">
    <source>
        <dbReference type="ARBA" id="ARBA00022840"/>
    </source>
</evidence>
<evidence type="ECO:0000256" key="8">
    <source>
        <dbReference type="ARBA" id="ARBA00023034"/>
    </source>
</evidence>
<dbReference type="Pfam" id="PF00612">
    <property type="entry name" value="IQ"/>
    <property type="match status" value="1"/>
</dbReference>
<evidence type="ECO:0000313" key="20">
    <source>
        <dbReference type="EMBL" id="NXI38329.1"/>
    </source>
</evidence>
<dbReference type="SUPFAM" id="SSF52540">
    <property type="entry name" value="P-loop containing nucleoside triphosphate hydrolases"/>
    <property type="match status" value="1"/>
</dbReference>
<organism evidence="20 21">
    <name type="scientific">Galbula dea</name>
    <dbReference type="NCBI Taxonomy" id="1109041"/>
    <lineage>
        <taxon>Eukaryota</taxon>
        <taxon>Metazoa</taxon>
        <taxon>Chordata</taxon>
        <taxon>Craniata</taxon>
        <taxon>Vertebrata</taxon>
        <taxon>Euteleostomi</taxon>
        <taxon>Archelosauria</taxon>
        <taxon>Archosauria</taxon>
        <taxon>Dinosauria</taxon>
        <taxon>Saurischia</taxon>
        <taxon>Theropoda</taxon>
        <taxon>Coelurosauria</taxon>
        <taxon>Aves</taxon>
        <taxon>Neognathae</taxon>
        <taxon>Neoaves</taxon>
        <taxon>Telluraves</taxon>
        <taxon>Coraciimorphae</taxon>
        <taxon>Piciformes</taxon>
        <taxon>Galbulidae</taxon>
        <taxon>Galbula</taxon>
    </lineage>
</organism>
<dbReference type="Gene3D" id="2.30.42.10">
    <property type="match status" value="1"/>
</dbReference>
<dbReference type="Gene3D" id="3.30.70.1590">
    <property type="match status" value="1"/>
</dbReference>
<evidence type="ECO:0000256" key="10">
    <source>
        <dbReference type="ARBA" id="ARBA00023123"/>
    </source>
</evidence>
<evidence type="ECO:0000256" key="5">
    <source>
        <dbReference type="ARBA" id="ARBA00022553"/>
    </source>
</evidence>
<keyword evidence="5" id="KW-0597">Phosphoprotein</keyword>
<keyword evidence="7 16" id="KW-0067">ATP-binding</keyword>
<keyword evidence="16" id="KW-0009">Actin-binding</keyword>
<dbReference type="GO" id="GO:0005815">
    <property type="term" value="C:microtubule organizing center"/>
    <property type="evidence" value="ECO:0007669"/>
    <property type="project" value="UniProtKB-SubCell"/>
</dbReference>
<keyword evidence="8" id="KW-0333">Golgi apparatus</keyword>
<dbReference type="FunFam" id="3.40.850.10:FF:000020">
    <property type="entry name" value="unconventional myosin-XVIIIa isoform X1"/>
    <property type="match status" value="1"/>
</dbReference>
<comment type="similarity">
    <text evidence="3 16">Belongs to the TRAFAC class myosin-kinesin ATPase superfamily. Myosin family.</text>
</comment>
<evidence type="ECO:0000256" key="17">
    <source>
        <dbReference type="SAM" id="MobiDB-lite"/>
    </source>
</evidence>
<dbReference type="InterPro" id="IPR000048">
    <property type="entry name" value="IQ_motif_EF-hand-BS"/>
</dbReference>
<dbReference type="PANTHER" id="PTHR45615:SF13">
    <property type="entry name" value="UNCONVENTIONAL MYOSIN-XVIIIA"/>
    <property type="match status" value="1"/>
</dbReference>
<comment type="caution">
    <text evidence="20">The sequence shown here is derived from an EMBL/GenBank/DDBJ whole genome shotgun (WGS) entry which is preliminary data.</text>
</comment>
<dbReference type="InterPro" id="IPR036961">
    <property type="entry name" value="Kinesin_motor_dom_sf"/>
</dbReference>
<dbReference type="Gene3D" id="1.20.5.1160">
    <property type="entry name" value="Vasodilator-stimulated phosphoprotein"/>
    <property type="match status" value="1"/>
</dbReference>
<dbReference type="InterPro" id="IPR002928">
    <property type="entry name" value="Myosin_tail"/>
</dbReference>
<dbReference type="SUPFAM" id="SSF90257">
    <property type="entry name" value="Myosin rod fragments"/>
    <property type="match status" value="2"/>
</dbReference>
<dbReference type="Pfam" id="PF01576">
    <property type="entry name" value="Myosin_tail_1"/>
    <property type="match status" value="1"/>
</dbReference>
<reference evidence="20 21" key="1">
    <citation type="submission" date="2019-09" db="EMBL/GenBank/DDBJ databases">
        <title>Bird 10,000 Genomes (B10K) Project - Family phase.</title>
        <authorList>
            <person name="Zhang G."/>
        </authorList>
    </citation>
    <scope>NUCLEOTIDE SEQUENCE [LARGE SCALE GENOMIC DNA]</scope>
    <source>
        <strain evidence="20">B10K-DU-001-62</strain>
        <tissue evidence="20">Muscle</tissue>
    </source>
</reference>
<feature type="domain" description="Myosin motor" evidence="19">
    <location>
        <begin position="411"/>
        <end position="1189"/>
    </location>
</feature>
<evidence type="ECO:0000256" key="2">
    <source>
        <dbReference type="ARBA" id="ARBA00004601"/>
    </source>
</evidence>
<comment type="subcellular location">
    <subcellularLocation>
        <location evidence="1">Cytoplasm</location>
        <location evidence="1">Cytoskeleton</location>
        <location evidence="1">Microtubule organizing center</location>
    </subcellularLocation>
    <subcellularLocation>
        <location evidence="2">Golgi apparatus</location>
        <location evidence="2">trans-Golgi network</location>
    </subcellularLocation>
    <subcellularLocation>
        <location evidence="13">Golgi outpost</location>
    </subcellularLocation>
</comment>
<dbReference type="PANTHER" id="PTHR45615">
    <property type="entry name" value="MYOSIN HEAVY CHAIN, NON-MUSCLE"/>
    <property type="match status" value="1"/>
</dbReference>
<keyword evidence="4" id="KW-0963">Cytoplasm</keyword>
<feature type="compositionally biased region" description="Basic and acidic residues" evidence="17">
    <location>
        <begin position="2047"/>
        <end position="2056"/>
    </location>
</feature>
<feature type="compositionally biased region" description="Low complexity" evidence="17">
    <location>
        <begin position="151"/>
        <end position="160"/>
    </location>
</feature>
<comment type="function">
    <text evidence="14">May link Golgi membranes to the cytoskeleton and participate in the tensile force required for vesicle budding from the Golgi. Thereby, may play a role in Golgi membrane trafficking and could indirectly give its flattened shape to the Golgi apparatus. Alternatively, in concert with LURAP1 and CDC42BPA/CDC42BPB, has been involved in modulating lamellar actomyosin retrograde flow that is crucial to cell protrusion and migration. May be involved in the maintenance of the stromal cell architectures required for cell to cell contact. Regulates trafficking, expression, and activation of innate immune receptors on macrophages. Plays a role to suppress inflammatory responsiveness of macrophages via a mechanism that modulates CD14 trafficking. Acts as a receptor of surfactant-associated protein A (SFTPA1/SP-A) and plays an important role in internalization and clearance of SFTPA1-opsonized S.aureus by alveolar macrophages. Strongly enhances natural killer cell cytotoxicity.</text>
</comment>
<dbReference type="CDD" id="cd06747">
    <property type="entry name" value="PDZ_MYO18-like"/>
    <property type="match status" value="1"/>
</dbReference>
<dbReference type="InterPro" id="IPR057772">
    <property type="entry name" value="SH3_Myo18a"/>
</dbReference>
<dbReference type="EMBL" id="VWZX01003366">
    <property type="protein sequence ID" value="NXI38329.1"/>
    <property type="molecule type" value="Genomic_DNA"/>
</dbReference>
<sequence>MFNLMKKDKEKDGARKEKKEKKEKKERMSAAELKSLEEISMRRGFFNLNRASKRDSKTRLEISNPIPIKVASGSDLHLTDIDSDSNRGSVILDSGHLSTASSSDDLKVDDANFKGSVLQRAAKFGSLAKQNSQMIVKRFSFSQKSRDESTSETSTPSEHSAAPSPQVEVRMLETQLAKQGIPPGHPYTPPATSRSARVPELVGKRFPAELRLPALVPPQPPTLRQLELQRRNTGDFGFSLRRTTMLDQAPDGQVYRRVVHFAEPGAGTKDLALGLVPGDRLVEINGRNVENKSRDEIVEMIRQSGETVQLKVQPILELSELSRCWLQGAQGTRHAAWDAKTEEQIAAEEAWYEAEKVWLVHRDGFSLGSQLQPEEGSPLPEGKVKVKLDHDGAILEVEEDDVEKANPPSCDRVEDLASLLYLNESSVLHTLRQRYGGNLLHTYAGPTMVIINPLSSPSMYSEKVMHMFKGCRREDMSPHIYAVAQAAYRSMLMSRQDQAIVLLGASGSGKTTNCQHLVQYLSTIAGSTGKVFSAEKWQALYTILEAFGNSSTSMNGNATRFSQIISLDFDQAGQVASASVQTLLLEKLRVAKHPANEATFNVFYYLLACPDSALRTELHFNHLADSNVFGIVPLSKPEEKQKAAQQFNKLQSAMKVMGISSDEQKAFWLVLGAIYHLGAAGATKDASEAGRKQFARHEWAQKAAYLLGCSLEELSSSIFKHQPKGTLQRSTSFRQGLDEPLQGDSNTGPKLMALECLEGMAAGLYSELFTLLISLLNRALKSSQHSVCSVTVVDTPGAQNPELAGQSRGATFEELCHNYTQERLQHLFHQRTFTHELERYKEENIELALTDAETGSSGSVAAVDQSSHQALVRSLARTDEARGLLWLLEEEALQPGGNEDTLLERLFSYYGPQEGGKKGHSSLLPSDKPRHFLLGHSSGTNWVEYDATGWLNHVKHNPASQNACVLLQESQKKVISSLFAGRGGSALVLSGSVAGLEGGSQLALRRATSMRKTFTTGVAAVKKKSLCIQIKLQVDALIDSIKKSKLHFVHCFLPKAAGASGDPRALPCRRVSGSELELPVAEHCEAGLMQLDVPLLRAQLRGSRLLDALRMYRQGYPDHMVFAEFRRRFDVLAPHLTKKHGRNYIVVDEKRAVEELLESLDLEKSSYHMGLSRVFFRAGSLARLEEQRDAQTSKNITLFQAACRGFLARQQFKKRKIQDLAIRCVQKNIKKNKKVKDWPWWKLFTIVRPLIEVQLTEDQIRGKDEEIQQLKSKLEKVEKERNELRLNSDRLESRITELTSELTDERNTGESASQLLDAETAERLRAEKEMKDLQAKYDALKKQMELMEMEVMEARLIRAAELNGELDDDDSGGEWRLKYERAVREIDFTKKRLQQELEDKLEVEQQSKRQLERKLTDLQADSEESQRALQQLKKKCQRLAAELQDTKLHLEGQQGRNHDLEKKQRRFDSELSQAHDEAQRERLQREKLSREKDVLVAEVFGLKQLLEDKDSDITGLTQKVEVLEAELQDISSQESKDEASLAKVKKQLRELEAKVKDQEEELDEQAGTIQMLEQAKLRLEMEMERLRQTHAKEVESRDEEVEEIRQSCQKKLKQMEVQLEEEYEDKQKVLREKRELESKLSAVSEQANQRDFETEKRLRRDLKRTKALLADAQIMLDHLKNNAPSKREIAQLKNQLEESEFTCAAAVKARKSMEVEIEDLHLQIDDLTKAKAALEEQLSRLQREKNEVQSRLEEDQEDMNELMKKHKAAVAQASRDLAQMNDLQAQLEEVSKEKQELQEKLQGLQSQLEFLEQSMVDKSLVSRQEAKIRELETRLEFERTQVKRLESLATRLKENMEKLTEERDQRAAAENREKEQNKRLQRQLRDIKEEMGELAKKEAEASRKKHELEMDLESLEAANQSLQSDLKLAFKRIGDLQAAIEDEMESDSNEDLINSLQDMVAKYQKRKSKLDGDSDVDSELEERVDGVKSWLSKNKGSSKALSDDGSLKGSSPPSSRHHFSYDRWDEEQDTGDSTRRSSRSSPSASETESRPAETPA</sequence>
<dbReference type="Gene3D" id="1.10.10.820">
    <property type="match status" value="1"/>
</dbReference>
<dbReference type="FunFam" id="4.10.270.10:FF:000002">
    <property type="entry name" value="unconventional myosin-XVIIIa isoform X1"/>
    <property type="match status" value="1"/>
</dbReference>
<evidence type="ECO:0000256" key="15">
    <source>
        <dbReference type="ARBA" id="ARBA00073449"/>
    </source>
</evidence>
<feature type="region of interest" description="Disordered" evidence="17">
    <location>
        <begin position="1447"/>
        <end position="1485"/>
    </location>
</feature>
<dbReference type="InterPro" id="IPR036064">
    <property type="entry name" value="MYSc_Myo18"/>
</dbReference>
<dbReference type="OrthoDB" id="2505895at2759"/>
<dbReference type="GO" id="GO:0032982">
    <property type="term" value="C:myosin filament"/>
    <property type="evidence" value="ECO:0007669"/>
    <property type="project" value="TreeGrafter"/>
</dbReference>
<keyword evidence="11 16" id="KW-0505">Motor protein</keyword>
<protein>
    <recommendedName>
        <fullName evidence="15">Unconventional myosin-XVIIIa</fullName>
    </recommendedName>
</protein>
<evidence type="ECO:0000256" key="11">
    <source>
        <dbReference type="ARBA" id="ARBA00023175"/>
    </source>
</evidence>
<evidence type="ECO:0000313" key="21">
    <source>
        <dbReference type="Proteomes" id="UP000566440"/>
    </source>
</evidence>
<dbReference type="InterPro" id="IPR027417">
    <property type="entry name" value="P-loop_NTPase"/>
</dbReference>
<dbReference type="FunFam" id="1.10.10.820:FF:000004">
    <property type="entry name" value="unconventional myosin-XVIIIa isoform X1"/>
    <property type="match status" value="1"/>
</dbReference>
<dbReference type="GO" id="GO:0005524">
    <property type="term" value="F:ATP binding"/>
    <property type="evidence" value="ECO:0007669"/>
    <property type="project" value="UniProtKB-UniRule"/>
</dbReference>
<dbReference type="CDD" id="cd01386">
    <property type="entry name" value="MYSc_Myo18"/>
    <property type="match status" value="1"/>
</dbReference>
<dbReference type="GO" id="GO:0003774">
    <property type="term" value="F:cytoskeletal motor activity"/>
    <property type="evidence" value="ECO:0007669"/>
    <property type="project" value="UniProtKB-UniRule"/>
</dbReference>